<dbReference type="Gene3D" id="3.30.360.10">
    <property type="entry name" value="Dihydrodipicolinate Reductase, domain 2"/>
    <property type="match status" value="2"/>
</dbReference>
<protein>
    <recommendedName>
        <fullName evidence="3">Saccharopine dehydrogenase-like C-terminal domain-containing protein</fullName>
    </recommendedName>
</protein>
<dbReference type="EMBL" id="JAPQKP010000005">
    <property type="protein sequence ID" value="KAJ5189684.1"/>
    <property type="molecule type" value="Genomic_DNA"/>
</dbReference>
<dbReference type="GO" id="GO:0005737">
    <property type="term" value="C:cytoplasm"/>
    <property type="evidence" value="ECO:0007669"/>
    <property type="project" value="TreeGrafter"/>
</dbReference>
<dbReference type="PANTHER" id="PTHR11133">
    <property type="entry name" value="SACCHAROPINE DEHYDROGENASE"/>
    <property type="match status" value="1"/>
</dbReference>
<organism evidence="4 5">
    <name type="scientific">Penicillium cf. griseofulvum</name>
    <dbReference type="NCBI Taxonomy" id="2972120"/>
    <lineage>
        <taxon>Eukaryota</taxon>
        <taxon>Fungi</taxon>
        <taxon>Dikarya</taxon>
        <taxon>Ascomycota</taxon>
        <taxon>Pezizomycotina</taxon>
        <taxon>Eurotiomycetes</taxon>
        <taxon>Eurotiomycetidae</taxon>
        <taxon>Eurotiales</taxon>
        <taxon>Aspergillaceae</taxon>
        <taxon>Penicillium</taxon>
    </lineage>
</organism>
<dbReference type="Pfam" id="PF16653">
    <property type="entry name" value="Sacchrp_dh_C"/>
    <property type="match status" value="1"/>
</dbReference>
<keyword evidence="5" id="KW-1185">Reference proteome</keyword>
<sequence>MAAASPQRIFLMFNLVGCPSRDSVGFGDFYEIPEAHTIFRGTLRYAGFPEITRALKIEAFITDKDDVDHVLSGLRWIDSLITRLLMDAVHLLTRSVPFCALLETRMAYQPRERDMIVLQHIFDIKHAGGSVEKRSSILVEYWGPLGPGYRSAMAKLVGIPRAIGVLAVLEGRIPATGMVEPWFECGNCQAAAGRTKR</sequence>
<dbReference type="GO" id="GO:0004753">
    <property type="term" value="F:saccharopine dehydrogenase activity"/>
    <property type="evidence" value="ECO:0007669"/>
    <property type="project" value="TreeGrafter"/>
</dbReference>
<dbReference type="OrthoDB" id="10059875at2759"/>
<dbReference type="GO" id="GO:0019878">
    <property type="term" value="P:lysine biosynthetic process via aminoadipic acid"/>
    <property type="evidence" value="ECO:0007669"/>
    <property type="project" value="TreeGrafter"/>
</dbReference>
<evidence type="ECO:0000256" key="2">
    <source>
        <dbReference type="ARBA" id="ARBA00023154"/>
    </source>
</evidence>
<reference evidence="4" key="2">
    <citation type="journal article" date="2023" name="IMA Fungus">
        <title>Comparative genomic study of the Penicillium genus elucidates a diverse pangenome and 15 lateral gene transfer events.</title>
        <authorList>
            <person name="Petersen C."/>
            <person name="Sorensen T."/>
            <person name="Nielsen M.R."/>
            <person name="Sondergaard T.E."/>
            <person name="Sorensen J.L."/>
            <person name="Fitzpatrick D.A."/>
            <person name="Frisvad J.C."/>
            <person name="Nielsen K.L."/>
        </authorList>
    </citation>
    <scope>NUCLEOTIDE SEQUENCE</scope>
    <source>
        <strain evidence="4">IBT 16849</strain>
    </source>
</reference>
<feature type="domain" description="Saccharopine dehydrogenase-like C-terminal" evidence="3">
    <location>
        <begin position="7"/>
        <end position="181"/>
    </location>
</feature>
<name>A0A9W9M5P7_9EURO</name>
<dbReference type="Proteomes" id="UP001150879">
    <property type="component" value="Unassembled WGS sequence"/>
</dbReference>
<dbReference type="SUPFAM" id="SSF55347">
    <property type="entry name" value="Glyceraldehyde-3-phosphate dehydrogenase-like, C-terminal domain"/>
    <property type="match status" value="1"/>
</dbReference>
<evidence type="ECO:0000259" key="3">
    <source>
        <dbReference type="Pfam" id="PF16653"/>
    </source>
</evidence>
<accession>A0A9W9M5P7</accession>
<gene>
    <name evidence="4" type="ORF">N7472_008698</name>
</gene>
<evidence type="ECO:0000313" key="5">
    <source>
        <dbReference type="Proteomes" id="UP001150879"/>
    </source>
</evidence>
<proteinExistence type="predicted"/>
<comment type="caution">
    <text evidence="4">The sequence shown here is derived from an EMBL/GenBank/DDBJ whole genome shotgun (WGS) entry which is preliminary data.</text>
</comment>
<dbReference type="InterPro" id="IPR032095">
    <property type="entry name" value="Sacchrp_dh-like_C"/>
</dbReference>
<dbReference type="InterPro" id="IPR051168">
    <property type="entry name" value="AASS"/>
</dbReference>
<keyword evidence="2" id="KW-0028">Amino-acid biosynthesis</keyword>
<evidence type="ECO:0000313" key="4">
    <source>
        <dbReference type="EMBL" id="KAJ5189684.1"/>
    </source>
</evidence>
<reference evidence="4" key="1">
    <citation type="submission" date="2022-11" db="EMBL/GenBank/DDBJ databases">
        <authorList>
            <person name="Petersen C."/>
        </authorList>
    </citation>
    <scope>NUCLEOTIDE SEQUENCE</scope>
    <source>
        <strain evidence="4">IBT 16849</strain>
    </source>
</reference>
<keyword evidence="1" id="KW-0560">Oxidoreductase</keyword>
<keyword evidence="2" id="KW-0457">Lysine biosynthesis</keyword>
<dbReference type="PANTHER" id="PTHR11133:SF22">
    <property type="entry name" value="ALPHA-AMINOADIPIC SEMIALDEHYDE SYNTHASE, MITOCHONDRIAL"/>
    <property type="match status" value="1"/>
</dbReference>
<dbReference type="AlphaFoldDB" id="A0A9W9M5P7"/>
<evidence type="ECO:0000256" key="1">
    <source>
        <dbReference type="ARBA" id="ARBA00023002"/>
    </source>
</evidence>